<feature type="chain" id="PRO_5012242241" evidence="1">
    <location>
        <begin position="19"/>
        <end position="58"/>
    </location>
</feature>
<reference evidence="3" key="1">
    <citation type="journal article" date="2017" name="Nature">
        <title>The sunflower genome provides insights into oil metabolism, flowering and Asterid evolution.</title>
        <authorList>
            <person name="Badouin H."/>
            <person name="Gouzy J."/>
            <person name="Grassa C.J."/>
            <person name="Murat F."/>
            <person name="Staton S.E."/>
            <person name="Cottret L."/>
            <person name="Lelandais-Briere C."/>
            <person name="Owens G.L."/>
            <person name="Carrere S."/>
            <person name="Mayjonade B."/>
            <person name="Legrand L."/>
            <person name="Gill N."/>
            <person name="Kane N.C."/>
            <person name="Bowers J.E."/>
            <person name="Hubner S."/>
            <person name="Bellec A."/>
            <person name="Berard A."/>
            <person name="Berges H."/>
            <person name="Blanchet N."/>
            <person name="Boniface M.C."/>
            <person name="Brunel D."/>
            <person name="Catrice O."/>
            <person name="Chaidir N."/>
            <person name="Claudel C."/>
            <person name="Donnadieu C."/>
            <person name="Faraut T."/>
            <person name="Fievet G."/>
            <person name="Helmstetter N."/>
            <person name="King M."/>
            <person name="Knapp S.J."/>
            <person name="Lai Z."/>
            <person name="Le Paslier M.C."/>
            <person name="Lippi Y."/>
            <person name="Lorenzon L."/>
            <person name="Mandel J.R."/>
            <person name="Marage G."/>
            <person name="Marchand G."/>
            <person name="Marquand E."/>
            <person name="Bret-Mestries E."/>
            <person name="Morien E."/>
            <person name="Nambeesan S."/>
            <person name="Nguyen T."/>
            <person name="Pegot-Espagnet P."/>
            <person name="Pouilly N."/>
            <person name="Raftis F."/>
            <person name="Sallet E."/>
            <person name="Schiex T."/>
            <person name="Thomas J."/>
            <person name="Vandecasteele C."/>
            <person name="Vares D."/>
            <person name="Vear F."/>
            <person name="Vautrin S."/>
            <person name="Crespi M."/>
            <person name="Mangin B."/>
            <person name="Burke J.M."/>
            <person name="Salse J."/>
            <person name="Munos S."/>
            <person name="Vincourt P."/>
            <person name="Rieseberg L.H."/>
            <person name="Langlade N.B."/>
        </authorList>
    </citation>
    <scope>NUCLEOTIDE SEQUENCE [LARGE SCALE GENOMIC DNA]</scope>
    <source>
        <strain evidence="3">cv. SF193</strain>
    </source>
</reference>
<dbReference type="EMBL" id="CM007897">
    <property type="protein sequence ID" value="OTG19409.1"/>
    <property type="molecule type" value="Genomic_DNA"/>
</dbReference>
<sequence>MWCLLLLLIMLLKQRLQMLFQFCVWQGTLHVTLELVFFKEFDENFIRRVTEHTMKMKF</sequence>
<evidence type="ECO:0000313" key="2">
    <source>
        <dbReference type="EMBL" id="OTG19409.1"/>
    </source>
</evidence>
<feature type="signal peptide" evidence="1">
    <location>
        <begin position="1"/>
        <end position="18"/>
    </location>
</feature>
<dbReference type="AlphaFoldDB" id="A0A251U8J2"/>
<proteinExistence type="predicted"/>
<keyword evidence="1" id="KW-0732">Signal</keyword>
<accession>A0A251U8J2</accession>
<gene>
    <name evidence="2" type="ORF">HannXRQ_Chr08g0233741</name>
</gene>
<name>A0A251U8J2_HELAN</name>
<dbReference type="Proteomes" id="UP000215914">
    <property type="component" value="Chromosome 8"/>
</dbReference>
<dbReference type="InParanoid" id="A0A251U8J2"/>
<evidence type="ECO:0000256" key="1">
    <source>
        <dbReference type="SAM" id="SignalP"/>
    </source>
</evidence>
<evidence type="ECO:0000313" key="3">
    <source>
        <dbReference type="Proteomes" id="UP000215914"/>
    </source>
</evidence>
<organism evidence="2 3">
    <name type="scientific">Helianthus annuus</name>
    <name type="common">Common sunflower</name>
    <dbReference type="NCBI Taxonomy" id="4232"/>
    <lineage>
        <taxon>Eukaryota</taxon>
        <taxon>Viridiplantae</taxon>
        <taxon>Streptophyta</taxon>
        <taxon>Embryophyta</taxon>
        <taxon>Tracheophyta</taxon>
        <taxon>Spermatophyta</taxon>
        <taxon>Magnoliopsida</taxon>
        <taxon>eudicotyledons</taxon>
        <taxon>Gunneridae</taxon>
        <taxon>Pentapetalae</taxon>
        <taxon>asterids</taxon>
        <taxon>campanulids</taxon>
        <taxon>Asterales</taxon>
        <taxon>Asteraceae</taxon>
        <taxon>Asteroideae</taxon>
        <taxon>Heliantheae alliance</taxon>
        <taxon>Heliantheae</taxon>
        <taxon>Helianthus</taxon>
    </lineage>
</organism>
<keyword evidence="3" id="KW-1185">Reference proteome</keyword>
<protein>
    <submittedName>
        <fullName evidence="2">Uncharacterized protein</fullName>
    </submittedName>
</protein>